<feature type="binding site" evidence="8">
    <location>
        <position position="23"/>
    </location>
    <ligand>
        <name>Mg(2+)</name>
        <dbReference type="ChEBI" id="CHEBI:18420"/>
        <label>1</label>
        <note>catalytic</note>
    </ligand>
</feature>
<dbReference type="PANTHER" id="PTHR30231:SF2">
    <property type="entry name" value="RIBONUCLEASE T"/>
    <property type="match status" value="1"/>
</dbReference>
<dbReference type="GO" id="GO:0008033">
    <property type="term" value="P:tRNA processing"/>
    <property type="evidence" value="ECO:0007669"/>
    <property type="project" value="UniProtKB-KW"/>
</dbReference>
<dbReference type="InterPro" id="IPR005987">
    <property type="entry name" value="RNase_T"/>
</dbReference>
<feature type="site" description="Important for substrate binding and specificity" evidence="8">
    <location>
        <position position="146"/>
    </location>
</feature>
<comment type="similarity">
    <text evidence="8">Belongs to the RNase T family.</text>
</comment>
<evidence type="ECO:0000313" key="9">
    <source>
        <dbReference type="EMBL" id="KJF77828.1"/>
    </source>
</evidence>
<dbReference type="InterPro" id="IPR036397">
    <property type="entry name" value="RNaseH_sf"/>
</dbReference>
<dbReference type="GO" id="GO:0003676">
    <property type="term" value="F:nucleic acid binding"/>
    <property type="evidence" value="ECO:0007669"/>
    <property type="project" value="InterPro"/>
</dbReference>
<protein>
    <recommendedName>
        <fullName evidence="8">Ribonuclease T</fullName>
        <ecNumber evidence="8">3.1.13.-</ecNumber>
    </recommendedName>
    <alternativeName>
        <fullName evidence="8">Exoribonuclease T</fullName>
        <shortName evidence="8">RNase T</shortName>
    </alternativeName>
</protein>
<proteinExistence type="inferred from homology"/>
<feature type="site" description="Important for substrate binding and specificity" evidence="8">
    <location>
        <position position="77"/>
    </location>
</feature>
<dbReference type="Gene3D" id="3.30.420.10">
    <property type="entry name" value="Ribonuclease H-like superfamily/Ribonuclease H"/>
    <property type="match status" value="1"/>
</dbReference>
<organism evidence="9 10">
    <name type="scientific">Morganella morganii</name>
    <name type="common">Proteus morganii</name>
    <dbReference type="NCBI Taxonomy" id="582"/>
    <lineage>
        <taxon>Bacteria</taxon>
        <taxon>Pseudomonadati</taxon>
        <taxon>Pseudomonadota</taxon>
        <taxon>Gammaproteobacteria</taxon>
        <taxon>Enterobacterales</taxon>
        <taxon>Morganellaceae</taxon>
        <taxon>Morganella</taxon>
    </lineage>
</organism>
<evidence type="ECO:0000256" key="8">
    <source>
        <dbReference type="HAMAP-Rule" id="MF_00157"/>
    </source>
</evidence>
<dbReference type="HAMAP" id="MF_00157">
    <property type="entry name" value="RNase_T"/>
    <property type="match status" value="1"/>
</dbReference>
<feature type="binding site" evidence="8">
    <location>
        <position position="181"/>
    </location>
    <ligand>
        <name>Mg(2+)</name>
        <dbReference type="ChEBI" id="CHEBI:18420"/>
        <label>2</label>
        <note>catalytic</note>
    </ligand>
</feature>
<name>A0A0D8LAQ1_MORMO</name>
<feature type="binding site" evidence="8">
    <location>
        <position position="186"/>
    </location>
    <ligand>
        <name>Mg(2+)</name>
        <dbReference type="ChEBI" id="CHEBI:18420"/>
        <label>2</label>
        <note>catalytic</note>
    </ligand>
</feature>
<feature type="site" description="Important for substrate binding and specificity" evidence="8">
    <location>
        <position position="29"/>
    </location>
</feature>
<dbReference type="GO" id="GO:0005829">
    <property type="term" value="C:cytosol"/>
    <property type="evidence" value="ECO:0007669"/>
    <property type="project" value="TreeGrafter"/>
</dbReference>
<dbReference type="AlphaFoldDB" id="A0A0D8LAQ1"/>
<evidence type="ECO:0000256" key="7">
    <source>
        <dbReference type="ARBA" id="ARBA00022842"/>
    </source>
</evidence>
<dbReference type="Pfam" id="PF00929">
    <property type="entry name" value="RNase_T"/>
    <property type="match status" value="1"/>
</dbReference>
<dbReference type="NCBIfam" id="TIGR01298">
    <property type="entry name" value="RNaseT"/>
    <property type="match status" value="1"/>
</dbReference>
<dbReference type="RefSeq" id="WP_025152983.1">
    <property type="nucleotide sequence ID" value="NZ_CP066127.1"/>
</dbReference>
<evidence type="ECO:0000313" key="10">
    <source>
        <dbReference type="Proteomes" id="UP000032582"/>
    </source>
</evidence>
<dbReference type="GO" id="GO:0000287">
    <property type="term" value="F:magnesium ion binding"/>
    <property type="evidence" value="ECO:0007669"/>
    <property type="project" value="UniProtKB-UniRule"/>
</dbReference>
<gene>
    <name evidence="8" type="primary">rnt</name>
    <name evidence="9" type="ORF">UA45_10240</name>
</gene>
<dbReference type="Proteomes" id="UP000032582">
    <property type="component" value="Unassembled WGS sequence"/>
</dbReference>
<evidence type="ECO:0000256" key="2">
    <source>
        <dbReference type="ARBA" id="ARBA00022694"/>
    </source>
</evidence>
<keyword evidence="6 8" id="KW-0269">Exonuclease</keyword>
<comment type="subunit">
    <text evidence="1 8">Homodimer.</text>
</comment>
<comment type="cofactor">
    <cofactor evidence="8">
        <name>Mg(2+)</name>
        <dbReference type="ChEBI" id="CHEBI:18420"/>
    </cofactor>
    <text evidence="8">Binds two Mg(2+) per subunit. The active form of the enzyme binds two Mg(2+) ions in its active site. The first Mg(2+) forms only one salt bridge with the protein.</text>
</comment>
<evidence type="ECO:0000256" key="1">
    <source>
        <dbReference type="ARBA" id="ARBA00011738"/>
    </source>
</evidence>
<dbReference type="SMART" id="SM00479">
    <property type="entry name" value="EXOIII"/>
    <property type="match status" value="1"/>
</dbReference>
<keyword evidence="7 8" id="KW-0460">Magnesium</keyword>
<dbReference type="PATRIC" id="fig|582.24.peg.3220"/>
<dbReference type="EMBL" id="JZSH01000102">
    <property type="protein sequence ID" value="KJF77828.1"/>
    <property type="molecule type" value="Genomic_DNA"/>
</dbReference>
<reference evidence="9 10" key="1">
    <citation type="submission" date="2015-02" db="EMBL/GenBank/DDBJ databases">
        <title>Whole genome shotgun sequencing of cultured foodborne pathogen.</title>
        <authorList>
            <person name="Timme R."/>
            <person name="Allard M.W."/>
            <person name="Strain E."/>
            <person name="Evans P.S."/>
            <person name="Brown E."/>
        </authorList>
    </citation>
    <scope>NUCLEOTIDE SEQUENCE [LARGE SCALE GENOMIC DNA]</scope>
    <source>
        <strain evidence="9 10">GCSL-TSO-24</strain>
    </source>
</reference>
<keyword evidence="5 8" id="KW-0378">Hydrolase</keyword>
<dbReference type="InterPro" id="IPR013520">
    <property type="entry name" value="Ribonucl_H"/>
</dbReference>
<dbReference type="SUPFAM" id="SSF53098">
    <property type="entry name" value="Ribonuclease H-like"/>
    <property type="match status" value="1"/>
</dbReference>
<comment type="function">
    <text evidence="8">Trims short 3' overhangs of a variety of RNA species, leaving a one or two nucleotide 3' overhang. Responsible for the end-turnover of tRNA: specifically removes the terminal AMP residue from uncharged tRNA (tRNA-C-C-A). Also appears to be involved in tRNA biosynthesis.</text>
</comment>
<feature type="active site" description="Proton donor/acceptor" evidence="8">
    <location>
        <position position="181"/>
    </location>
</feature>
<keyword evidence="3 8" id="KW-0540">Nuclease</keyword>
<evidence type="ECO:0000256" key="6">
    <source>
        <dbReference type="ARBA" id="ARBA00022839"/>
    </source>
</evidence>
<accession>A0A0D8LAQ1</accession>
<dbReference type="GO" id="GO:0016896">
    <property type="term" value="F:RNA exonuclease activity, producing 5'-phosphomonoesters"/>
    <property type="evidence" value="ECO:0007669"/>
    <property type="project" value="UniProtKB-UniRule"/>
</dbReference>
<keyword evidence="4 8" id="KW-0479">Metal-binding</keyword>
<evidence type="ECO:0000256" key="4">
    <source>
        <dbReference type="ARBA" id="ARBA00022723"/>
    </source>
</evidence>
<feature type="binding site" evidence="8">
    <location>
        <position position="25"/>
    </location>
    <ligand>
        <name>Mg(2+)</name>
        <dbReference type="ChEBI" id="CHEBI:18420"/>
        <label>2</label>
        <note>catalytic</note>
    </ligand>
</feature>
<feature type="site" description="Important for substrate binding and specificity" evidence="8">
    <location>
        <position position="124"/>
    </location>
</feature>
<dbReference type="GO" id="GO:0008408">
    <property type="term" value="F:3'-5' exonuclease activity"/>
    <property type="evidence" value="ECO:0007669"/>
    <property type="project" value="TreeGrafter"/>
</dbReference>
<keyword evidence="2 8" id="KW-0819">tRNA processing</keyword>
<evidence type="ECO:0000256" key="3">
    <source>
        <dbReference type="ARBA" id="ARBA00022722"/>
    </source>
</evidence>
<dbReference type="GO" id="GO:0045004">
    <property type="term" value="P:DNA replication proofreading"/>
    <property type="evidence" value="ECO:0007669"/>
    <property type="project" value="TreeGrafter"/>
</dbReference>
<comment type="caution">
    <text evidence="9">The sequence shown here is derived from an EMBL/GenBank/DDBJ whole genome shotgun (WGS) entry which is preliminary data.</text>
</comment>
<sequence length="215" mass="23385">MSENQNHNALSARFRGYYPVVIDVETGGFNAATDGMLEIAAITVKMDHNGWLMPDQRLEFNVQPFEGANLDPAALAFTGINPADPERNAVTEYEALHAIFKMVRKGMKDADCKRAIIVAHNANFDHSFVMAAAARCGLKRNPFHPFATFDTAALSGLSLGQTILAKACIAAGIPFDSKQAHGAAYDTDRTSLLFCDIVNRWKKLGGWPPAADSNQ</sequence>
<dbReference type="FunFam" id="3.30.420.10:FF:000009">
    <property type="entry name" value="Ribonuclease T"/>
    <property type="match status" value="1"/>
</dbReference>
<dbReference type="InterPro" id="IPR012337">
    <property type="entry name" value="RNaseH-like_sf"/>
</dbReference>
<dbReference type="PANTHER" id="PTHR30231">
    <property type="entry name" value="DNA POLYMERASE III SUBUNIT EPSILON"/>
    <property type="match status" value="1"/>
</dbReference>
<evidence type="ECO:0000256" key="5">
    <source>
        <dbReference type="ARBA" id="ARBA00022801"/>
    </source>
</evidence>
<dbReference type="EC" id="3.1.13.-" evidence="8"/>
<feature type="binding site" evidence="8">
    <location>
        <position position="23"/>
    </location>
    <ligand>
        <name>Mg(2+)</name>
        <dbReference type="ChEBI" id="CHEBI:18420"/>
        <label>2</label>
        <note>catalytic</note>
    </ligand>
</feature>